<accession>A0ABQ4M0X2</accession>
<comment type="caution">
    <text evidence="7">The sequence shown here is derived from an EMBL/GenBank/DDBJ whole genome shotgun (WGS) entry which is preliminary data.</text>
</comment>
<feature type="transmembrane region" description="Helical" evidence="5">
    <location>
        <begin position="80"/>
        <end position="98"/>
    </location>
</feature>
<organism evidence="7 8">
    <name type="scientific">Paenibacillus cookii</name>
    <dbReference type="NCBI Taxonomy" id="157839"/>
    <lineage>
        <taxon>Bacteria</taxon>
        <taxon>Bacillati</taxon>
        <taxon>Bacillota</taxon>
        <taxon>Bacilli</taxon>
        <taxon>Bacillales</taxon>
        <taxon>Paenibacillaceae</taxon>
        <taxon>Paenibacillus</taxon>
    </lineage>
</organism>
<protein>
    <recommendedName>
        <fullName evidence="6">O-antigen ligase-related domain-containing protein</fullName>
    </recommendedName>
</protein>
<keyword evidence="3 5" id="KW-1133">Transmembrane helix</keyword>
<dbReference type="Proteomes" id="UP000680638">
    <property type="component" value="Unassembled WGS sequence"/>
</dbReference>
<dbReference type="PANTHER" id="PTHR37422">
    <property type="entry name" value="TEICHURONIC ACID BIOSYNTHESIS PROTEIN TUAE"/>
    <property type="match status" value="1"/>
</dbReference>
<feature type="transmembrane region" description="Helical" evidence="5">
    <location>
        <begin position="40"/>
        <end position="60"/>
    </location>
</feature>
<feature type="transmembrane region" description="Helical" evidence="5">
    <location>
        <begin position="265"/>
        <end position="289"/>
    </location>
</feature>
<dbReference type="PROSITE" id="PS51257">
    <property type="entry name" value="PROKAR_LIPOPROTEIN"/>
    <property type="match status" value="1"/>
</dbReference>
<feature type="transmembrane region" description="Helical" evidence="5">
    <location>
        <begin position="408"/>
        <end position="432"/>
    </location>
</feature>
<reference evidence="7 8" key="1">
    <citation type="submission" date="2021-03" db="EMBL/GenBank/DDBJ databases">
        <title>Antimicrobial resistance genes in bacteria isolated from Japanese honey, and their potential for conferring macrolide and lincosamide resistance in the American foulbrood pathogen Paenibacillus larvae.</title>
        <authorList>
            <person name="Okamoto M."/>
            <person name="Kumagai M."/>
            <person name="Kanamori H."/>
            <person name="Takamatsu D."/>
        </authorList>
    </citation>
    <scope>NUCLEOTIDE SEQUENCE [LARGE SCALE GENOMIC DNA]</scope>
    <source>
        <strain evidence="7 8">J21TS3</strain>
    </source>
</reference>
<comment type="subcellular location">
    <subcellularLocation>
        <location evidence="1">Membrane</location>
        <topology evidence="1">Multi-pass membrane protein</topology>
    </subcellularLocation>
</comment>
<dbReference type="PANTHER" id="PTHR37422:SF13">
    <property type="entry name" value="LIPOPOLYSACCHARIDE BIOSYNTHESIS PROTEIN PA4999-RELATED"/>
    <property type="match status" value="1"/>
</dbReference>
<evidence type="ECO:0000313" key="7">
    <source>
        <dbReference type="EMBL" id="GIO69167.1"/>
    </source>
</evidence>
<keyword evidence="8" id="KW-1185">Reference proteome</keyword>
<keyword evidence="4 5" id="KW-0472">Membrane</keyword>
<proteinExistence type="predicted"/>
<feature type="transmembrane region" description="Helical" evidence="5">
    <location>
        <begin position="327"/>
        <end position="346"/>
    </location>
</feature>
<feature type="transmembrane region" description="Helical" evidence="5">
    <location>
        <begin position="189"/>
        <end position="208"/>
    </location>
</feature>
<dbReference type="InterPro" id="IPR051533">
    <property type="entry name" value="WaaL-like"/>
</dbReference>
<feature type="transmembrane region" description="Helical" evidence="5">
    <location>
        <begin position="519"/>
        <end position="541"/>
    </location>
</feature>
<evidence type="ECO:0000256" key="4">
    <source>
        <dbReference type="ARBA" id="ARBA00023136"/>
    </source>
</evidence>
<evidence type="ECO:0000256" key="5">
    <source>
        <dbReference type="SAM" id="Phobius"/>
    </source>
</evidence>
<keyword evidence="2 5" id="KW-0812">Transmembrane</keyword>
<feature type="transmembrane region" description="Helical" evidence="5">
    <location>
        <begin position="110"/>
        <end position="127"/>
    </location>
</feature>
<feature type="transmembrane region" description="Helical" evidence="5">
    <location>
        <begin position="295"/>
        <end position="315"/>
    </location>
</feature>
<feature type="transmembrane region" description="Helical" evidence="5">
    <location>
        <begin position="139"/>
        <end position="161"/>
    </location>
</feature>
<dbReference type="EMBL" id="BORW01000027">
    <property type="protein sequence ID" value="GIO69167.1"/>
    <property type="molecule type" value="Genomic_DNA"/>
</dbReference>
<dbReference type="Pfam" id="PF04932">
    <property type="entry name" value="Wzy_C"/>
    <property type="match status" value="1"/>
</dbReference>
<evidence type="ECO:0000256" key="1">
    <source>
        <dbReference type="ARBA" id="ARBA00004141"/>
    </source>
</evidence>
<feature type="domain" description="O-antigen ligase-related" evidence="6">
    <location>
        <begin position="300"/>
        <end position="420"/>
    </location>
</feature>
<name>A0ABQ4M0X2_9BACL</name>
<evidence type="ECO:0000259" key="6">
    <source>
        <dbReference type="Pfam" id="PF04932"/>
    </source>
</evidence>
<feature type="transmembrane region" description="Helical" evidence="5">
    <location>
        <begin position="12"/>
        <end position="34"/>
    </location>
</feature>
<evidence type="ECO:0000256" key="2">
    <source>
        <dbReference type="ARBA" id="ARBA00022692"/>
    </source>
</evidence>
<sequence>MGGGSVRRSVLGIMGAALIAVLLLSCLKSGFYFTSDLYPAWMLYGLLPFFGGVTALLRRLAVSENEKRIAPAAVSAAERLLILSPFILMTVYALHWLLGPLSVHGTVNQLLRWGFYGLFAVSAVRIARSEGGEKVLASAWHAAGALLCGSALLAVCGILPLPHAVVFTTNAGISASGARLAGLVEYPNTFGLLMAAFLLERLFALAALLRREPGAGEIRLLRAALPLLPYAAALLLSESRGAWLTAGVAAAAGLALQRRRSFAPLLLAAAPFAGAALLYRQLAAAALAVQPAPGLLALAGAWAGSLLAGLGLCRLARSGAASRRRLAWAAGGLFAAAGMAAVFLTAQERIVRNFGTATARGAIYRDAWGLFMQAPWFGQGGETWRLSYRAVQSNPYVGSQVHSGYLDMLLNTGVLGTSVLLLLLGAIGLLLVRRRRELLPVYGVFVLHGAVDLDFSFGLVWLLIFLLAAWGLSCKAEEIQAGAKLGEDQGHAVLARPIAAAGRLARRADPIASGYRHRAYGTAVLLLLWLGVTGAGMWLAFRGEMAHRLHRQALAAAAPAKSAALLRSSLQWNPADAGTAIELARRLPPREAEAVLKRSLSYSPGHPGLLFALADNAVQRGDAYAAVSWAEAGFRRDKYNAAEQTKSLEGLFKLARRKWMSGSAAEARRVLDAGLELYGDYARRAADPDQVRVRNDREFRLTREAEQWGRELASLERSLHAPE</sequence>
<gene>
    <name evidence="7" type="ORF">J21TS3_39880</name>
</gene>
<feature type="transmembrane region" description="Helical" evidence="5">
    <location>
        <begin position="444"/>
        <end position="470"/>
    </location>
</feature>
<evidence type="ECO:0000256" key="3">
    <source>
        <dbReference type="ARBA" id="ARBA00022989"/>
    </source>
</evidence>
<dbReference type="InterPro" id="IPR007016">
    <property type="entry name" value="O-antigen_ligase-rel_domated"/>
</dbReference>
<evidence type="ECO:0000313" key="8">
    <source>
        <dbReference type="Proteomes" id="UP000680638"/>
    </source>
</evidence>